<keyword evidence="2" id="KW-1185">Reference proteome</keyword>
<name>A0AAV4SMT5_CAEEX</name>
<sequence length="116" mass="13261">MFSLDLLQDKTLNQQPWKTPPTHPWYNRQAPGGALIIKADRAVRSTNSWFEVDILIDCLLIRGKKIFLMSTNCNSEQSSPEHLLKCTNLDKDGNISPHPVYDLFEDYSVRGLEARS</sequence>
<proteinExistence type="predicted"/>
<organism evidence="1 2">
    <name type="scientific">Caerostris extrusa</name>
    <name type="common">Bark spider</name>
    <name type="synonym">Caerostris bankana</name>
    <dbReference type="NCBI Taxonomy" id="172846"/>
    <lineage>
        <taxon>Eukaryota</taxon>
        <taxon>Metazoa</taxon>
        <taxon>Ecdysozoa</taxon>
        <taxon>Arthropoda</taxon>
        <taxon>Chelicerata</taxon>
        <taxon>Arachnida</taxon>
        <taxon>Araneae</taxon>
        <taxon>Araneomorphae</taxon>
        <taxon>Entelegynae</taxon>
        <taxon>Araneoidea</taxon>
        <taxon>Araneidae</taxon>
        <taxon>Caerostris</taxon>
    </lineage>
</organism>
<evidence type="ECO:0000313" key="2">
    <source>
        <dbReference type="Proteomes" id="UP001054945"/>
    </source>
</evidence>
<dbReference type="AlphaFoldDB" id="A0AAV4SMT5"/>
<gene>
    <name evidence="1" type="ORF">CEXT_29321</name>
</gene>
<dbReference type="Proteomes" id="UP001054945">
    <property type="component" value="Unassembled WGS sequence"/>
</dbReference>
<comment type="caution">
    <text evidence="1">The sequence shown here is derived from an EMBL/GenBank/DDBJ whole genome shotgun (WGS) entry which is preliminary data.</text>
</comment>
<accession>A0AAV4SMT5</accession>
<reference evidence="1 2" key="1">
    <citation type="submission" date="2021-06" db="EMBL/GenBank/DDBJ databases">
        <title>Caerostris extrusa draft genome.</title>
        <authorList>
            <person name="Kono N."/>
            <person name="Arakawa K."/>
        </authorList>
    </citation>
    <scope>NUCLEOTIDE SEQUENCE [LARGE SCALE GENOMIC DNA]</scope>
</reference>
<evidence type="ECO:0000313" key="1">
    <source>
        <dbReference type="EMBL" id="GIY33852.1"/>
    </source>
</evidence>
<dbReference type="EMBL" id="BPLR01009695">
    <property type="protein sequence ID" value="GIY33852.1"/>
    <property type="molecule type" value="Genomic_DNA"/>
</dbReference>
<protein>
    <submittedName>
        <fullName evidence="1">Uncharacterized protein</fullName>
    </submittedName>
</protein>